<dbReference type="Pfam" id="PF13020">
    <property type="entry name" value="NOV_C"/>
    <property type="match status" value="1"/>
</dbReference>
<evidence type="ECO:0000259" key="1">
    <source>
        <dbReference type="Pfam" id="PF13020"/>
    </source>
</evidence>
<evidence type="ECO:0000313" key="2">
    <source>
        <dbReference type="EMBL" id="ANI91105.1"/>
    </source>
</evidence>
<sequence>MANGDTQRIGTELFIDEVERRGGAVVKAPGSGQEALYDVTGIGGQSHRIKLKTKKTVRSGTWRGSKRAGEATADPGLDAWVFVANDGDVAQSAVVPAEHMRRDVAERVAQWLADDPSRSVEKDDHLAIGSEHVQGWTGRWDLIGLGDEAPSAAEPEDEPDVVQILTVGPAGAGFGDPESNRLVEAAAVEKVTDYLEARGYVVTDVGSKKLGWDLTCVGDDGDIRRVEVKGVSGATPTVLLTANEYRSAQEDKGWELAVVTTALDSPCLTFYTAADATAAAAPMVYRLTLPGVQER</sequence>
<feature type="domain" description="Protein NO VEIN C-terminal" evidence="1">
    <location>
        <begin position="183"/>
        <end position="266"/>
    </location>
</feature>
<dbReference type="STRING" id="499555.BJL86_0295"/>
<proteinExistence type="predicted"/>
<reference evidence="2 3" key="1">
    <citation type="submission" date="2016-06" db="EMBL/GenBank/DDBJ databases">
        <title>Complete genome sequence of a saline-alkali tolerant type strain Dietzia timorensis ID05-A0528T.</title>
        <authorList>
            <person name="Wu X."/>
        </authorList>
    </citation>
    <scope>NUCLEOTIDE SEQUENCE [LARGE SCALE GENOMIC DNA]</scope>
    <source>
        <strain evidence="2 3">ID05-A0528</strain>
    </source>
</reference>
<dbReference type="KEGG" id="dtm:BJL86_0295"/>
<protein>
    <recommendedName>
        <fullName evidence="1">Protein NO VEIN C-terminal domain-containing protein</fullName>
    </recommendedName>
</protein>
<dbReference type="OrthoDB" id="4464348at2"/>
<dbReference type="InterPro" id="IPR024975">
    <property type="entry name" value="NOV_C"/>
</dbReference>
<dbReference type="RefSeq" id="WP_067476087.1">
    <property type="nucleotide sequence ID" value="NZ_CP015961.1"/>
</dbReference>
<dbReference type="AlphaFoldDB" id="A0A173LFW0"/>
<evidence type="ECO:0000313" key="3">
    <source>
        <dbReference type="Proteomes" id="UP000186104"/>
    </source>
</evidence>
<accession>A0A173LFW0</accession>
<dbReference type="Proteomes" id="UP000186104">
    <property type="component" value="Chromosome"/>
</dbReference>
<gene>
    <name evidence="2" type="ORF">BJL86_0295</name>
</gene>
<dbReference type="EMBL" id="CP015961">
    <property type="protein sequence ID" value="ANI91105.1"/>
    <property type="molecule type" value="Genomic_DNA"/>
</dbReference>
<keyword evidence="3" id="KW-1185">Reference proteome</keyword>
<name>A0A173LFW0_9ACTN</name>
<organism evidence="2 3">
    <name type="scientific">Dietzia timorensis</name>
    <dbReference type="NCBI Taxonomy" id="499555"/>
    <lineage>
        <taxon>Bacteria</taxon>
        <taxon>Bacillati</taxon>
        <taxon>Actinomycetota</taxon>
        <taxon>Actinomycetes</taxon>
        <taxon>Mycobacteriales</taxon>
        <taxon>Dietziaceae</taxon>
        <taxon>Dietzia</taxon>
    </lineage>
</organism>